<evidence type="ECO:0000313" key="2">
    <source>
        <dbReference type="EMBL" id="GJE92211.1"/>
    </source>
</evidence>
<evidence type="ECO:0000256" key="1">
    <source>
        <dbReference type="SAM" id="MobiDB-lite"/>
    </source>
</evidence>
<feature type="compositionally biased region" description="Basic and acidic residues" evidence="1">
    <location>
        <begin position="65"/>
        <end position="74"/>
    </location>
</feature>
<comment type="caution">
    <text evidence="2">The sequence shown here is derived from an EMBL/GenBank/DDBJ whole genome shotgun (WGS) entry which is preliminary data.</text>
</comment>
<proteinExistence type="predicted"/>
<evidence type="ECO:0000313" key="3">
    <source>
        <dbReference type="Proteomes" id="UP000703269"/>
    </source>
</evidence>
<dbReference type="EMBL" id="BPQB01000025">
    <property type="protein sequence ID" value="GJE92211.1"/>
    <property type="molecule type" value="Genomic_DNA"/>
</dbReference>
<dbReference type="AlphaFoldDB" id="A0A9P3GC81"/>
<organism evidence="2 3">
    <name type="scientific">Phanerochaete sordida</name>
    <dbReference type="NCBI Taxonomy" id="48140"/>
    <lineage>
        <taxon>Eukaryota</taxon>
        <taxon>Fungi</taxon>
        <taxon>Dikarya</taxon>
        <taxon>Basidiomycota</taxon>
        <taxon>Agaricomycotina</taxon>
        <taxon>Agaricomycetes</taxon>
        <taxon>Polyporales</taxon>
        <taxon>Phanerochaetaceae</taxon>
        <taxon>Phanerochaete</taxon>
    </lineage>
</organism>
<feature type="compositionally biased region" description="Basic and acidic residues" evidence="1">
    <location>
        <begin position="1"/>
        <end position="14"/>
    </location>
</feature>
<reference evidence="2 3" key="1">
    <citation type="submission" date="2021-08" db="EMBL/GenBank/DDBJ databases">
        <title>Draft Genome Sequence of Phanerochaete sordida strain YK-624.</title>
        <authorList>
            <person name="Mori T."/>
            <person name="Dohra H."/>
            <person name="Suzuki T."/>
            <person name="Kawagishi H."/>
            <person name="Hirai H."/>
        </authorList>
    </citation>
    <scope>NUCLEOTIDE SEQUENCE [LARGE SCALE GENOMIC DNA]</scope>
    <source>
        <strain evidence="2 3">YK-624</strain>
    </source>
</reference>
<gene>
    <name evidence="2" type="ORF">PsYK624_083640</name>
</gene>
<name>A0A9P3GC81_9APHY</name>
<protein>
    <submittedName>
        <fullName evidence="2">Uncharacterized protein</fullName>
    </submittedName>
</protein>
<keyword evidence="3" id="KW-1185">Reference proteome</keyword>
<sequence>MQMAPKHEGKDHTRQPGLQAKYGKPCRSFGAAKDTRPRGSTDQTLLRHSRKAKQGIVAQNNAQEWLDKEHEHPTHGSVQSPDIPDPP</sequence>
<feature type="region of interest" description="Disordered" evidence="1">
    <location>
        <begin position="1"/>
        <end position="87"/>
    </location>
</feature>
<dbReference type="Proteomes" id="UP000703269">
    <property type="component" value="Unassembled WGS sequence"/>
</dbReference>
<accession>A0A9P3GC81</accession>